<dbReference type="SUPFAM" id="SSF75304">
    <property type="entry name" value="Amidase signature (AS) enzymes"/>
    <property type="match status" value="1"/>
</dbReference>
<dbReference type="InterPro" id="IPR036928">
    <property type="entry name" value="AS_sf"/>
</dbReference>
<dbReference type="RefSeq" id="WP_369228387.1">
    <property type="nucleotide sequence ID" value="NZ_CP163441.1"/>
</dbReference>
<accession>A0AB39R1J5</accession>
<organism evidence="1">
    <name type="scientific">Streptomyces sp. R39</name>
    <dbReference type="NCBI Taxonomy" id="3238631"/>
    <lineage>
        <taxon>Bacteria</taxon>
        <taxon>Bacillati</taxon>
        <taxon>Actinomycetota</taxon>
        <taxon>Actinomycetes</taxon>
        <taxon>Kitasatosporales</taxon>
        <taxon>Streptomycetaceae</taxon>
        <taxon>Streptomyces</taxon>
    </lineage>
</organism>
<dbReference type="AlphaFoldDB" id="A0AB39R1J5"/>
<reference evidence="1" key="1">
    <citation type="submission" date="2024-07" db="EMBL/GenBank/DDBJ databases">
        <authorList>
            <person name="Yu S.T."/>
        </authorList>
    </citation>
    <scope>NUCLEOTIDE SEQUENCE</scope>
    <source>
        <strain evidence="1">R39</strain>
    </source>
</reference>
<dbReference type="EMBL" id="CP163441">
    <property type="protein sequence ID" value="XDQ49857.1"/>
    <property type="molecule type" value="Genomic_DNA"/>
</dbReference>
<evidence type="ECO:0000313" key="1">
    <source>
        <dbReference type="EMBL" id="XDQ49857.1"/>
    </source>
</evidence>
<name>A0AB39R1J5_9ACTN</name>
<protein>
    <recommendedName>
        <fullName evidence="2">Amidase</fullName>
    </recommendedName>
</protein>
<proteinExistence type="predicted"/>
<evidence type="ECO:0008006" key="2">
    <source>
        <dbReference type="Google" id="ProtNLM"/>
    </source>
</evidence>
<dbReference type="Gene3D" id="3.90.1300.10">
    <property type="entry name" value="Amidase signature (AS) domain"/>
    <property type="match status" value="1"/>
</dbReference>
<gene>
    <name evidence="1" type="ORF">AB5J52_17610</name>
</gene>
<sequence length="57" mass="6471">MKLTDLTARQLLDGYRKGEFGPVDAVRAALERAARIQPEVNAFVRRRRSSTGRRGWA</sequence>